<dbReference type="Proteomes" id="UP000289200">
    <property type="component" value="Unassembled WGS sequence"/>
</dbReference>
<evidence type="ECO:0000256" key="1">
    <source>
        <dbReference type="SAM" id="Phobius"/>
    </source>
</evidence>
<organism evidence="2 3">
    <name type="scientific">Rhodoplanes serenus</name>
    <dbReference type="NCBI Taxonomy" id="200615"/>
    <lineage>
        <taxon>Bacteria</taxon>
        <taxon>Pseudomonadati</taxon>
        <taxon>Pseudomonadota</taxon>
        <taxon>Alphaproteobacteria</taxon>
        <taxon>Hyphomicrobiales</taxon>
        <taxon>Nitrobacteraceae</taxon>
        <taxon>Rhodoplanes</taxon>
    </lineage>
</organism>
<comment type="caution">
    <text evidence="2">The sequence shown here is derived from an EMBL/GenBank/DDBJ whole genome shotgun (WGS) entry which is preliminary data.</text>
</comment>
<evidence type="ECO:0000313" key="3">
    <source>
        <dbReference type="Proteomes" id="UP000289200"/>
    </source>
</evidence>
<reference evidence="3" key="1">
    <citation type="submission" date="2018-10" db="EMBL/GenBank/DDBJ databases">
        <authorList>
            <person name="Peiro R."/>
            <person name="Begona"/>
            <person name="Cbmso G."/>
            <person name="Lopez M."/>
            <person name="Gonzalez S."/>
            <person name="Sacristan E."/>
            <person name="Castillo E."/>
        </authorList>
    </citation>
    <scope>NUCLEOTIDE SEQUENCE [LARGE SCALE GENOMIC DNA]</scope>
</reference>
<dbReference type="AlphaFoldDB" id="A0A3S5CYJ4"/>
<evidence type="ECO:0000313" key="2">
    <source>
        <dbReference type="EMBL" id="VCU10207.1"/>
    </source>
</evidence>
<keyword evidence="1" id="KW-0812">Transmembrane</keyword>
<keyword evidence="1" id="KW-1133">Transmembrane helix</keyword>
<accession>A0A3S5CYJ4</accession>
<sequence>MWKPGSLERVMSLVNAWRDNASRDKGWRDKGWRDVSRPDLASRRDVAGPEGFGILALAAVALALIGARLLPSDLALPALSLVALAAAGVLALTAWVGKAPRRGDVSAWDVAGVLALLGFSAAMLSEAEHVVTAFNHTLVAMAP</sequence>
<protein>
    <submittedName>
        <fullName evidence="2">Uncharacterized protein</fullName>
    </submittedName>
</protein>
<feature type="transmembrane region" description="Helical" evidence="1">
    <location>
        <begin position="107"/>
        <end position="125"/>
    </location>
</feature>
<proteinExistence type="predicted"/>
<gene>
    <name evidence="2" type="ORF">RHODGE_RHODGE_03393</name>
</gene>
<keyword evidence="1" id="KW-0472">Membrane</keyword>
<keyword evidence="3" id="KW-1185">Reference proteome</keyword>
<name>A0A3S5CYJ4_9BRAD</name>
<dbReference type="EMBL" id="UWOC01000163">
    <property type="protein sequence ID" value="VCU10207.1"/>
    <property type="molecule type" value="Genomic_DNA"/>
</dbReference>
<feature type="transmembrane region" description="Helical" evidence="1">
    <location>
        <begin position="76"/>
        <end position="95"/>
    </location>
</feature>
<feature type="transmembrane region" description="Helical" evidence="1">
    <location>
        <begin position="52"/>
        <end position="70"/>
    </location>
</feature>